<dbReference type="InterPro" id="IPR036271">
    <property type="entry name" value="Tet_transcr_reg_TetR-rel_C_sf"/>
</dbReference>
<organism evidence="6 7">
    <name type="scientific">Sungkyunkwania multivorans</name>
    <dbReference type="NCBI Taxonomy" id="1173618"/>
    <lineage>
        <taxon>Bacteria</taxon>
        <taxon>Pseudomonadati</taxon>
        <taxon>Bacteroidota</taxon>
        <taxon>Flavobacteriia</taxon>
        <taxon>Flavobacteriales</taxon>
        <taxon>Flavobacteriaceae</taxon>
        <taxon>Sungkyunkwania</taxon>
    </lineage>
</organism>
<dbReference type="Pfam" id="PF16925">
    <property type="entry name" value="TetR_C_13"/>
    <property type="match status" value="1"/>
</dbReference>
<dbReference type="Proteomes" id="UP001596978">
    <property type="component" value="Unassembled WGS sequence"/>
</dbReference>
<dbReference type="RefSeq" id="WP_386405848.1">
    <property type="nucleotide sequence ID" value="NZ_JBHTJH010000004.1"/>
</dbReference>
<dbReference type="InterPro" id="IPR011075">
    <property type="entry name" value="TetR_C"/>
</dbReference>
<name>A0ABW3CYL5_9FLAO</name>
<protein>
    <submittedName>
        <fullName evidence="6">TetR/AcrR family transcriptional regulator</fullName>
    </submittedName>
</protein>
<dbReference type="PROSITE" id="PS50977">
    <property type="entry name" value="HTH_TETR_2"/>
    <property type="match status" value="1"/>
</dbReference>
<reference evidence="7" key="1">
    <citation type="journal article" date="2019" name="Int. J. Syst. Evol. Microbiol.">
        <title>The Global Catalogue of Microorganisms (GCM) 10K type strain sequencing project: providing services to taxonomists for standard genome sequencing and annotation.</title>
        <authorList>
            <consortium name="The Broad Institute Genomics Platform"/>
            <consortium name="The Broad Institute Genome Sequencing Center for Infectious Disease"/>
            <person name="Wu L."/>
            <person name="Ma J."/>
        </authorList>
    </citation>
    <scope>NUCLEOTIDE SEQUENCE [LARGE SCALE GENOMIC DNA]</scope>
    <source>
        <strain evidence="7">CCUG 62952</strain>
    </source>
</reference>
<gene>
    <name evidence="6" type="ORF">ACFQ1M_06850</name>
</gene>
<evidence type="ECO:0000256" key="3">
    <source>
        <dbReference type="ARBA" id="ARBA00023163"/>
    </source>
</evidence>
<keyword evidence="3" id="KW-0804">Transcription</keyword>
<comment type="caution">
    <text evidence="6">The sequence shown here is derived from an EMBL/GenBank/DDBJ whole genome shotgun (WGS) entry which is preliminary data.</text>
</comment>
<dbReference type="SUPFAM" id="SSF48498">
    <property type="entry name" value="Tetracyclin repressor-like, C-terminal domain"/>
    <property type="match status" value="1"/>
</dbReference>
<evidence type="ECO:0000313" key="6">
    <source>
        <dbReference type="EMBL" id="MFD0861919.1"/>
    </source>
</evidence>
<evidence type="ECO:0000313" key="7">
    <source>
        <dbReference type="Proteomes" id="UP001596978"/>
    </source>
</evidence>
<dbReference type="InterPro" id="IPR009057">
    <property type="entry name" value="Homeodomain-like_sf"/>
</dbReference>
<dbReference type="PANTHER" id="PTHR47506:SF10">
    <property type="entry name" value="TRANSCRIPTIONAL REGULATORY PROTEIN"/>
    <property type="match status" value="1"/>
</dbReference>
<dbReference type="EMBL" id="JBHTJH010000004">
    <property type="protein sequence ID" value="MFD0861919.1"/>
    <property type="molecule type" value="Genomic_DNA"/>
</dbReference>
<feature type="DNA-binding region" description="H-T-H motif" evidence="4">
    <location>
        <begin position="29"/>
        <end position="48"/>
    </location>
</feature>
<sequence>MANIVQFDKDKVLTKVSEVFQTKGFNGTSMQDLVEATGLNRSSIYNSFGSKMHLYLMALDNYSSHTKEQTRKVIEKSRSGLSAIKLIFSLYISTILDDKEKKGCMIANCKTELASSGKQEIISWLQHSQEETLDFLEGLVAKGQIDGSINKKQSPSQYALYVFTALQGLKMTGILNHDHNELEALASTFIDTIT</sequence>
<dbReference type="Pfam" id="PF00440">
    <property type="entry name" value="TetR_N"/>
    <property type="match status" value="1"/>
</dbReference>
<proteinExistence type="predicted"/>
<dbReference type="Gene3D" id="1.10.10.60">
    <property type="entry name" value="Homeodomain-like"/>
    <property type="match status" value="1"/>
</dbReference>
<dbReference type="PANTHER" id="PTHR47506">
    <property type="entry name" value="TRANSCRIPTIONAL REGULATORY PROTEIN"/>
    <property type="match status" value="1"/>
</dbReference>
<dbReference type="InterPro" id="IPR001647">
    <property type="entry name" value="HTH_TetR"/>
</dbReference>
<feature type="domain" description="HTH tetR-type" evidence="5">
    <location>
        <begin position="6"/>
        <end position="66"/>
    </location>
</feature>
<evidence type="ECO:0000256" key="2">
    <source>
        <dbReference type="ARBA" id="ARBA00023125"/>
    </source>
</evidence>
<keyword evidence="7" id="KW-1185">Reference proteome</keyword>
<dbReference type="Gene3D" id="1.10.357.10">
    <property type="entry name" value="Tetracycline Repressor, domain 2"/>
    <property type="match status" value="1"/>
</dbReference>
<evidence type="ECO:0000256" key="4">
    <source>
        <dbReference type="PROSITE-ProRule" id="PRU00335"/>
    </source>
</evidence>
<keyword evidence="2 4" id="KW-0238">DNA-binding</keyword>
<accession>A0ABW3CYL5</accession>
<evidence type="ECO:0000256" key="1">
    <source>
        <dbReference type="ARBA" id="ARBA00023015"/>
    </source>
</evidence>
<evidence type="ECO:0000259" key="5">
    <source>
        <dbReference type="PROSITE" id="PS50977"/>
    </source>
</evidence>
<dbReference type="SUPFAM" id="SSF46689">
    <property type="entry name" value="Homeodomain-like"/>
    <property type="match status" value="1"/>
</dbReference>
<keyword evidence="1" id="KW-0805">Transcription regulation</keyword>